<evidence type="ECO:0000256" key="3">
    <source>
        <dbReference type="ARBA" id="ARBA00022737"/>
    </source>
</evidence>
<keyword evidence="4" id="KW-0472">Membrane</keyword>
<keyword evidence="2 5" id="KW-0732">Signal</keyword>
<dbReference type="PANTHER" id="PTHR24366">
    <property type="entry name" value="IG(IMMUNOGLOBULIN) AND LRR(LEUCINE RICH REPEAT) DOMAINS"/>
    <property type="match status" value="1"/>
</dbReference>
<dbReference type="EMBL" id="SDOV01000001">
    <property type="protein sequence ID" value="KAH7646833.1"/>
    <property type="molecule type" value="Genomic_DNA"/>
</dbReference>
<dbReference type="SUPFAM" id="SSF52058">
    <property type="entry name" value="L domain-like"/>
    <property type="match status" value="1"/>
</dbReference>
<dbReference type="InterPro" id="IPR032675">
    <property type="entry name" value="LRR_dom_sf"/>
</dbReference>
<evidence type="ECO:0000313" key="6">
    <source>
        <dbReference type="EMBL" id="KAH7646833.1"/>
    </source>
</evidence>
<dbReference type="SMART" id="SM00369">
    <property type="entry name" value="LRR_TYP"/>
    <property type="match status" value="2"/>
</dbReference>
<protein>
    <submittedName>
        <fullName evidence="6">Leucine rich repeat containing protein</fullName>
    </submittedName>
</protein>
<comment type="caution">
    <text evidence="6">The sequence shown here is derived from an EMBL/GenBank/DDBJ whole genome shotgun (WGS) entry which is preliminary data.</text>
</comment>
<dbReference type="InterPro" id="IPR003591">
    <property type="entry name" value="Leu-rich_rpt_typical-subtyp"/>
</dbReference>
<feature type="signal peptide" evidence="5">
    <location>
        <begin position="1"/>
        <end position="18"/>
    </location>
</feature>
<dbReference type="PANTHER" id="PTHR24366:SF161">
    <property type="entry name" value="TIR DOMAIN-CONTAINING PROTEIN"/>
    <property type="match status" value="1"/>
</dbReference>
<accession>A0A9D4PA09</accession>
<evidence type="ECO:0000256" key="5">
    <source>
        <dbReference type="SAM" id="SignalP"/>
    </source>
</evidence>
<evidence type="ECO:0000256" key="4">
    <source>
        <dbReference type="SAM" id="Phobius"/>
    </source>
</evidence>
<dbReference type="AlphaFoldDB" id="A0A9D4PA09"/>
<name>A0A9D4PA09_DERFA</name>
<reference evidence="6" key="1">
    <citation type="submission" date="2020-06" db="EMBL/GenBank/DDBJ databases">
        <authorList>
            <person name="Ji K."/>
            <person name="Li J."/>
        </authorList>
    </citation>
    <scope>NUCLEOTIDE SEQUENCE</scope>
    <source>
        <strain evidence="6">JKM2019</strain>
        <tissue evidence="6">Whole body</tissue>
    </source>
</reference>
<feature type="chain" id="PRO_5038395204" evidence="5">
    <location>
        <begin position="19"/>
        <end position="401"/>
    </location>
</feature>
<dbReference type="Proteomes" id="UP000828236">
    <property type="component" value="Unassembled WGS sequence"/>
</dbReference>
<feature type="transmembrane region" description="Helical" evidence="4">
    <location>
        <begin position="12"/>
        <end position="36"/>
    </location>
</feature>
<keyword evidence="3" id="KW-0677">Repeat</keyword>
<reference evidence="6" key="2">
    <citation type="journal article" date="2021" name="World Allergy Organ. J.">
        <title>Chromosome-level assembly of Dermatophagoides farinae genome and transcriptome reveals two novel allergens Der f 37 and Der f 39.</title>
        <authorList>
            <person name="Chen J."/>
            <person name="Cai Z."/>
            <person name="Fan D."/>
            <person name="Hu J."/>
            <person name="Hou Y."/>
            <person name="He Y."/>
            <person name="Zhang Z."/>
            <person name="Zhao Z."/>
            <person name="Gao P."/>
            <person name="Hu W."/>
            <person name="Sun J."/>
            <person name="Li J."/>
            <person name="Ji K."/>
        </authorList>
    </citation>
    <scope>NUCLEOTIDE SEQUENCE</scope>
    <source>
        <strain evidence="6">JKM2019</strain>
    </source>
</reference>
<gene>
    <name evidence="6" type="ORF">HUG17_2371</name>
</gene>
<dbReference type="Gene3D" id="3.80.10.10">
    <property type="entry name" value="Ribonuclease Inhibitor"/>
    <property type="match status" value="2"/>
</dbReference>
<evidence type="ECO:0000256" key="1">
    <source>
        <dbReference type="ARBA" id="ARBA00022614"/>
    </source>
</evidence>
<keyword evidence="4" id="KW-1133">Transmembrane helix</keyword>
<sequence length="401" mass="46288">MSFHLLVILTEILSIITSQSTVVVVVVVVVTIFMFIHPSDAGTMFGNNNNHNHTNDDDTSLSTLCSQSIINHPCRCENGKIICDGEYEFNLNGQFERLNRNVNHHHHHHDHGDGIVFDEFILNNTEISQLTDDLFGDRIKFKSIKLIDCLSLRRIAANTFRKSGSFIEQFIVQGESSLGEDQYASDLFDSLNSMVNVEKIWLNRNRLRSIPTVAFGKKSGFVKLKELNFNKFSSKNGYIKSVGNFAFYYLNQLQYVYLSHQRINYLPANAFDFEQTSNQTLYIYLGNNKLNNTSFEKGIFLNSKRPIHLELYWNPELTYLDEDVFAPFLQLSPLNRISLQDNPLVCDCNSYWIIRDRHKFVNQILNVMCKIGPKQTFNIDLISFDKCIKNGRKRNKLIVVN</sequence>
<keyword evidence="1" id="KW-0433">Leucine-rich repeat</keyword>
<proteinExistence type="predicted"/>
<evidence type="ECO:0000256" key="2">
    <source>
        <dbReference type="ARBA" id="ARBA00022729"/>
    </source>
</evidence>
<keyword evidence="4" id="KW-0812">Transmembrane</keyword>
<organism evidence="6">
    <name type="scientific">Dermatophagoides farinae</name>
    <name type="common">American house dust mite</name>
    <dbReference type="NCBI Taxonomy" id="6954"/>
    <lineage>
        <taxon>Eukaryota</taxon>
        <taxon>Metazoa</taxon>
        <taxon>Ecdysozoa</taxon>
        <taxon>Arthropoda</taxon>
        <taxon>Chelicerata</taxon>
        <taxon>Arachnida</taxon>
        <taxon>Acari</taxon>
        <taxon>Acariformes</taxon>
        <taxon>Sarcoptiformes</taxon>
        <taxon>Astigmata</taxon>
        <taxon>Psoroptidia</taxon>
        <taxon>Analgoidea</taxon>
        <taxon>Pyroglyphidae</taxon>
        <taxon>Dermatophagoidinae</taxon>
        <taxon>Dermatophagoides</taxon>
    </lineage>
</organism>